<dbReference type="OrthoDB" id="9792579at2"/>
<sequence>MGILFNTSILTWGLALIGVLLFASLSSLVSEKAGVVNIAVEGMMIVGALVVSILGTYLKTSDQKNYTQIFVVLLGGIVTAIFALLHAFPSITLKANQIVSGTAINILTLGLGIFLSTSNWFGKQSQVIASGYTSINVINITKVVEGRTQQVASMLPIWTILAIVIAIGLLLFFKYTKQGMRYAMVGENPNAIDAAGISVTKYRYIAVILSGFLAGIGGGVFVVTTVSGGGLFSGNMLGYGFLGIAIMIFGQWKIPFIVIGTIIFSWLFALGQQIGTISTNKTIQDISTLFNTLPFILTIVAMIVFSKTSRAPAAVGIPFDKSKR</sequence>
<evidence type="ECO:0000256" key="4">
    <source>
        <dbReference type="ARBA" id="ARBA00022989"/>
    </source>
</evidence>
<evidence type="ECO:0000313" key="8">
    <source>
        <dbReference type="Proteomes" id="UP000012984"/>
    </source>
</evidence>
<feature type="transmembrane region" description="Helical" evidence="6">
    <location>
        <begin position="95"/>
        <end position="115"/>
    </location>
</feature>
<comment type="subcellular location">
    <subcellularLocation>
        <location evidence="1">Cell membrane</location>
        <topology evidence="1">Multi-pass membrane protein</topology>
    </subcellularLocation>
</comment>
<evidence type="ECO:0000256" key="2">
    <source>
        <dbReference type="ARBA" id="ARBA00022475"/>
    </source>
</evidence>
<feature type="transmembrane region" description="Helical" evidence="6">
    <location>
        <begin position="69"/>
        <end position="89"/>
    </location>
</feature>
<dbReference type="PANTHER" id="PTHR43370">
    <property type="entry name" value="SUGAR ABC TRANSPORTER INTEGRAL MEMBRANE PROTEIN-RELATED"/>
    <property type="match status" value="1"/>
</dbReference>
<accession>M9WBP1</accession>
<evidence type="ECO:0000256" key="1">
    <source>
        <dbReference type="ARBA" id="ARBA00004651"/>
    </source>
</evidence>
<dbReference type="EMBL" id="CP004357">
    <property type="protein sequence ID" value="AGJ90562.1"/>
    <property type="molecule type" value="Genomic_DNA"/>
</dbReference>
<keyword evidence="2" id="KW-1003">Cell membrane</keyword>
<proteinExistence type="predicted"/>
<dbReference type="Proteomes" id="UP000012984">
    <property type="component" value="Chromosome"/>
</dbReference>
<organism evidence="7 8">
    <name type="scientific">Mycoplasma putrefaciens Mput9231</name>
    <dbReference type="NCBI Taxonomy" id="1292033"/>
    <lineage>
        <taxon>Bacteria</taxon>
        <taxon>Bacillati</taxon>
        <taxon>Mycoplasmatota</taxon>
        <taxon>Mollicutes</taxon>
        <taxon>Mycoplasmataceae</taxon>
        <taxon>Mycoplasma</taxon>
    </lineage>
</organism>
<protein>
    <submittedName>
        <fullName evidence="7">Ribose/Galactose ABC transporter, permease component II</fullName>
    </submittedName>
</protein>
<dbReference type="PATRIC" id="fig|1292033.3.peg.109"/>
<keyword evidence="8" id="KW-1185">Reference proteome</keyword>
<feature type="transmembrane region" description="Helical" evidence="6">
    <location>
        <begin position="286"/>
        <end position="305"/>
    </location>
</feature>
<dbReference type="AlphaFoldDB" id="M9WBP1"/>
<dbReference type="RefSeq" id="WP_015587214.1">
    <property type="nucleotide sequence ID" value="NC_021083.1"/>
</dbReference>
<dbReference type="GO" id="GO:0022857">
    <property type="term" value="F:transmembrane transporter activity"/>
    <property type="evidence" value="ECO:0007669"/>
    <property type="project" value="InterPro"/>
</dbReference>
<name>M9WBP1_9MOLU</name>
<dbReference type="CDD" id="cd06580">
    <property type="entry name" value="TM_PBP1_transp_TpRbsC_like"/>
    <property type="match status" value="1"/>
</dbReference>
<keyword evidence="4 6" id="KW-1133">Transmembrane helix</keyword>
<gene>
    <name evidence="7" type="ORF">MPUT9231_1120</name>
</gene>
<dbReference type="KEGG" id="mput:MPUT9231_1120"/>
<feature type="transmembrane region" description="Helical" evidence="6">
    <location>
        <begin position="204"/>
        <end position="224"/>
    </location>
</feature>
<evidence type="ECO:0000313" key="7">
    <source>
        <dbReference type="EMBL" id="AGJ90562.1"/>
    </source>
</evidence>
<dbReference type="InterPro" id="IPR001851">
    <property type="entry name" value="ABC_transp_permease"/>
</dbReference>
<dbReference type="HOGENOM" id="CLU_040769_1_2_14"/>
<dbReference type="GO" id="GO:0005886">
    <property type="term" value="C:plasma membrane"/>
    <property type="evidence" value="ECO:0007669"/>
    <property type="project" value="UniProtKB-SubCell"/>
</dbReference>
<keyword evidence="5 6" id="KW-0472">Membrane</keyword>
<feature type="transmembrane region" description="Helical" evidence="6">
    <location>
        <begin position="35"/>
        <end position="57"/>
    </location>
</feature>
<evidence type="ECO:0000256" key="6">
    <source>
        <dbReference type="SAM" id="Phobius"/>
    </source>
</evidence>
<evidence type="ECO:0000256" key="3">
    <source>
        <dbReference type="ARBA" id="ARBA00022692"/>
    </source>
</evidence>
<dbReference type="PANTHER" id="PTHR43370:SF1">
    <property type="entry name" value="GUANOSINE ABC TRANSPORTER PERMEASE PROTEIN NUPQ"/>
    <property type="match status" value="1"/>
</dbReference>
<keyword evidence="3 6" id="KW-0812">Transmembrane</keyword>
<feature type="transmembrane region" description="Helical" evidence="6">
    <location>
        <begin position="230"/>
        <end position="249"/>
    </location>
</feature>
<dbReference type="Pfam" id="PF02653">
    <property type="entry name" value="BPD_transp_2"/>
    <property type="match status" value="1"/>
</dbReference>
<reference evidence="7 8" key="1">
    <citation type="journal article" date="2013" name="Genome Announc.">
        <title>Complete Genome Sequence of Mycoplasma putrefaciens Strain 9231, One of the Agents of Contagious Agalactia in Goats.</title>
        <authorList>
            <person name="Dupuy V."/>
            <person name="Sirand-Pugnet P."/>
            <person name="Baranowski E."/>
            <person name="Barre A."/>
            <person name="Breton M."/>
            <person name="Couture C."/>
            <person name="Dordet-Frisoni E."/>
            <person name="Gaurivaud P."/>
            <person name="Jacob D."/>
            <person name="Lemaitre C."/>
            <person name="Manso-Silvan L."/>
            <person name="Nikolski M."/>
            <person name="Nouvel L.X."/>
            <person name="Poumarat F."/>
            <person name="Tardy F."/>
            <person name="Thebault P."/>
            <person name="Theil S."/>
            <person name="Citti C."/>
            <person name="Blanchard A."/>
            <person name="Thiaucourt F."/>
        </authorList>
    </citation>
    <scope>NUCLEOTIDE SEQUENCE [LARGE SCALE GENOMIC DNA]</scope>
    <source>
        <strain evidence="7">Mput9231</strain>
    </source>
</reference>
<feature type="transmembrane region" description="Helical" evidence="6">
    <location>
        <begin position="9"/>
        <end position="29"/>
    </location>
</feature>
<feature type="transmembrane region" description="Helical" evidence="6">
    <location>
        <begin position="156"/>
        <end position="173"/>
    </location>
</feature>
<evidence type="ECO:0000256" key="5">
    <source>
        <dbReference type="ARBA" id="ARBA00023136"/>
    </source>
</evidence>
<dbReference type="eggNOG" id="COG1079">
    <property type="taxonomic scope" value="Bacteria"/>
</dbReference>
<feature type="transmembrane region" description="Helical" evidence="6">
    <location>
        <begin position="256"/>
        <end position="274"/>
    </location>
</feature>